<dbReference type="EMBL" id="KE561300">
    <property type="protein sequence ID" value="EPZ31121.1"/>
    <property type="molecule type" value="Genomic_DNA"/>
</dbReference>
<protein>
    <recommendedName>
        <fullName evidence="7">Sfi1 spindle body domain-containing protein</fullName>
    </recommendedName>
</protein>
<evidence type="ECO:0000256" key="1">
    <source>
        <dbReference type="SAM" id="Coils"/>
    </source>
</evidence>
<keyword evidence="5" id="KW-1185">Reference proteome</keyword>
<dbReference type="AlphaFoldDB" id="A0A075AN08"/>
<name>A0A075AN08_ROZAC</name>
<dbReference type="Proteomes" id="UP000281549">
    <property type="component" value="Unassembled WGS sequence"/>
</dbReference>
<evidence type="ECO:0000313" key="5">
    <source>
        <dbReference type="Proteomes" id="UP000030755"/>
    </source>
</evidence>
<evidence type="ECO:0000313" key="3">
    <source>
        <dbReference type="EMBL" id="EPZ31121.1"/>
    </source>
</evidence>
<feature type="coiled-coil region" evidence="1">
    <location>
        <begin position="802"/>
        <end position="851"/>
    </location>
</feature>
<evidence type="ECO:0008006" key="7">
    <source>
        <dbReference type="Google" id="ProtNLM"/>
    </source>
</evidence>
<proteinExistence type="predicted"/>
<reference evidence="3 5" key="1">
    <citation type="journal article" date="2013" name="Curr. Biol.">
        <title>Shared signatures of parasitism and phylogenomics unite Cryptomycota and microsporidia.</title>
        <authorList>
            <person name="James T.Y."/>
            <person name="Pelin A."/>
            <person name="Bonen L."/>
            <person name="Ahrendt S."/>
            <person name="Sain D."/>
            <person name="Corradi N."/>
            <person name="Stajich J.E."/>
        </authorList>
    </citation>
    <scope>NUCLEOTIDE SEQUENCE [LARGE SCALE GENOMIC DNA]</scope>
    <source>
        <strain evidence="3">CSF55</strain>
        <strain evidence="3">CSF55</strain>
    </source>
</reference>
<evidence type="ECO:0000313" key="6">
    <source>
        <dbReference type="Proteomes" id="UP000281549"/>
    </source>
</evidence>
<reference evidence="4" key="3">
    <citation type="submission" date="2018-08" db="EMBL/GenBank/DDBJ databases">
        <title>Leveraging single-cell genomics to expand the Fungal Tree of Life.</title>
        <authorList>
            <consortium name="DOE Joint Genome Institute"/>
            <person name="Ahrendt S.R."/>
            <person name="Quandt C.A."/>
            <person name="Ciobanu D."/>
            <person name="Clum A."/>
            <person name="Salamov A."/>
            <person name="Andreopoulos B."/>
            <person name="Cheng J.-F."/>
            <person name="Woyke T."/>
            <person name="Pelin A."/>
            <person name="Henrissat B."/>
            <person name="Reynolds N."/>
            <person name="Benny G.L."/>
            <person name="Smith M.E."/>
            <person name="James T.Y."/>
            <person name="Grigoriev I.V."/>
        </authorList>
    </citation>
    <scope>NUCLEOTIDE SEQUENCE</scope>
    <source>
        <strain evidence="4">CSF55</strain>
    </source>
</reference>
<accession>A0A075AN08</accession>
<feature type="region of interest" description="Disordered" evidence="2">
    <location>
        <begin position="1"/>
        <end position="23"/>
    </location>
</feature>
<dbReference type="Proteomes" id="UP000030755">
    <property type="component" value="Unassembled WGS sequence"/>
</dbReference>
<sequence length="876" mass="107025">MTNKENIRPRKKDKPRKSNAVSQMDVRSKQLAMIAVRKWRSFVKKRINERAIQTKAIKALKEYAKYEKLKWARKVRAKFHQEYYNCRHHFAMWRVAATVKKQNKHNYEMADKRSFRFIKYEYKRRLEFNRLIGLFELSKQQKILIKWKEFYCDTLIDKKHAPAVNDFLMRKSVKMSYLNWSKSFKEIQMNVMKAELMAQRNVASAFFNKLKMKYVQILKIKKLELMAIKFQRRKWILRVKQIAMKCLFWKPRAEHSIFYFERRKQREYFHKIKARKFNEKIKKGMREINSKRDKGLFLNEQRNFQMMATIFHKWILESILVNSEAKSFIAVRKRDLKALQFYEFNLKKNFLLLWRFTKQIVVNQNELFSLLKLRCDRKFLKVAFAGLQLLAKREQSKKSFLNKGYFKIKSLYFNFWKDSTKFKQHYDILQMMSLDFDMARVIHAAFTKWKHSTGEIYKIRVQQVASNIINEWHSIVVKKKKLKEKQENLILNKSKRNKFFFFQFWRDKIANLASFKLQLEKAEERNKRNIKVKSLNVWRNKLKIIEGNKVKSDGAFDRNRKIFMFKVWLLKFRLFECFKKDEMFSLKVYNLNCLAKTFVNWRSELFSIQNLYQESFEQFKLNKLINFLKQWRIHLKRRGDLDFANNFYNRKIKSKIFKNSFNLFLKINSLNKRLIKFEMKKDLLQIKFKDWRFKVHEKNKLKRKYLIADNFYFNLLQKRSLIGLYSYSQYKIDKKPYKLKFQKLQSDIIFFRSINKKRRVFVSWLQLKEKKRIERIPPPKIKIRSPSIQRTLIDANHIQSCLRELEQEKLAHLANVEDYEKTRSLFCKSKDKKIQKRLIELENLIKDYQATERARAAKHRILTQRAEALKITIKSL</sequence>
<dbReference type="HOGENOM" id="CLU_328224_0_0_1"/>
<evidence type="ECO:0000313" key="4">
    <source>
        <dbReference type="EMBL" id="RKP18654.1"/>
    </source>
</evidence>
<evidence type="ECO:0000256" key="2">
    <source>
        <dbReference type="SAM" id="MobiDB-lite"/>
    </source>
</evidence>
<dbReference type="EMBL" id="ML005402">
    <property type="protein sequence ID" value="RKP18654.1"/>
    <property type="molecule type" value="Genomic_DNA"/>
</dbReference>
<organism evidence="3 5">
    <name type="scientific">Rozella allomycis (strain CSF55)</name>
    <dbReference type="NCBI Taxonomy" id="988480"/>
    <lineage>
        <taxon>Eukaryota</taxon>
        <taxon>Fungi</taxon>
        <taxon>Fungi incertae sedis</taxon>
        <taxon>Cryptomycota</taxon>
        <taxon>Cryptomycota incertae sedis</taxon>
        <taxon>Rozella</taxon>
    </lineage>
</organism>
<keyword evidence="1" id="KW-0175">Coiled coil</keyword>
<gene>
    <name evidence="3" type="ORF">O9G_001032</name>
    <name evidence="4" type="ORF">ROZALSC1DRAFT_29676</name>
</gene>
<reference evidence="6" key="2">
    <citation type="journal article" date="2018" name="Nat. Microbiol.">
        <title>Leveraging single-cell genomics to expand the fungal tree of life.</title>
        <authorList>
            <person name="Ahrendt S.R."/>
            <person name="Quandt C.A."/>
            <person name="Ciobanu D."/>
            <person name="Clum A."/>
            <person name="Salamov A."/>
            <person name="Andreopoulos B."/>
            <person name="Cheng J.F."/>
            <person name="Woyke T."/>
            <person name="Pelin A."/>
            <person name="Henrissat B."/>
            <person name="Reynolds N.K."/>
            <person name="Benny G.L."/>
            <person name="Smith M.E."/>
            <person name="James T.Y."/>
            <person name="Grigoriev I.V."/>
        </authorList>
    </citation>
    <scope>NUCLEOTIDE SEQUENCE [LARGE SCALE GENOMIC DNA]</scope>
    <source>
        <strain evidence="6">CSF55</strain>
    </source>
</reference>